<dbReference type="PIRSF" id="PIRSF001359">
    <property type="entry name" value="F_bP_aldolase_II"/>
    <property type="match status" value="1"/>
</dbReference>
<feature type="binding site" evidence="3">
    <location>
        <position position="216"/>
    </location>
    <ligand>
        <name>Zn(2+)</name>
        <dbReference type="ChEBI" id="CHEBI:29105"/>
        <label>1</label>
        <note>catalytic</note>
    </ligand>
</feature>
<dbReference type="InterPro" id="IPR050246">
    <property type="entry name" value="Class_II_FBP_aldolase"/>
</dbReference>
<keyword evidence="3" id="KW-0479">Metal-binding</keyword>
<feature type="binding site" evidence="3">
    <location>
        <position position="135"/>
    </location>
    <ligand>
        <name>Zn(2+)</name>
        <dbReference type="ChEBI" id="CHEBI:29105"/>
        <label>2</label>
    </ligand>
</feature>
<feature type="binding site" evidence="3">
    <location>
        <position position="252"/>
    </location>
    <ligand>
        <name>Zn(2+)</name>
        <dbReference type="ChEBI" id="CHEBI:29105"/>
        <label>1</label>
        <note>catalytic</note>
    </ligand>
</feature>
<dbReference type="SUPFAM" id="SSF51569">
    <property type="entry name" value="Aldolase"/>
    <property type="match status" value="1"/>
</dbReference>
<feature type="active site" description="Proton donor" evidence="1">
    <location>
        <position position="103"/>
    </location>
</feature>
<sequence>MFVEQLLSRLGRRIEKMINSLKDLSIVQIMLRAKENKIVVPAFNIAYLPMAEPVAMALIRTRAFGIVEVARPDYEKFGAKSLEAVAAEYRKYEDRDFMRLHEDHTPVIDEEGRKVDWKSLIRKALKLNFDSVMIDGSRLSLEENIEVTKEVVKMAHINGVPVEAELGAVLGHEKGPIPPYEELFKSGKGFTDPDEARRFVKETGVDWLSVAVGNIHGAISGAAKDQKKLEARLNIEHLHKLAELTDIPLVLHGGSGVNQQSVLAGIQNGICKINVGTEIRQAYENALKEKPGDIKFAQDAVQEKTIFLITEYYRIVHSADSLL</sequence>
<keyword evidence="3" id="KW-0862">Zinc</keyword>
<evidence type="ECO:0000256" key="3">
    <source>
        <dbReference type="PIRSR" id="PIRSR001359-3"/>
    </source>
</evidence>
<protein>
    <submittedName>
        <fullName evidence="4">Tagatose-bisphosphate aldolase</fullName>
    </submittedName>
</protein>
<dbReference type="Gene3D" id="3.20.20.70">
    <property type="entry name" value="Aldolase class I"/>
    <property type="match status" value="1"/>
</dbReference>
<accession>A0A2H9PCL0</accession>
<dbReference type="InterPro" id="IPR013785">
    <property type="entry name" value="Aldolase_TIM"/>
</dbReference>
<dbReference type="PANTHER" id="PTHR30304">
    <property type="entry name" value="D-TAGATOSE-1,6-BISPHOSPHATE ALDOLASE"/>
    <property type="match status" value="1"/>
</dbReference>
<dbReference type="InterPro" id="IPR000771">
    <property type="entry name" value="FBA_II"/>
</dbReference>
<evidence type="ECO:0000256" key="1">
    <source>
        <dbReference type="PIRSR" id="PIRSR001359-1"/>
    </source>
</evidence>
<feature type="binding site" evidence="2">
    <location>
        <position position="217"/>
    </location>
    <ligand>
        <name>dihydroxyacetone phosphate</name>
        <dbReference type="ChEBI" id="CHEBI:57642"/>
    </ligand>
</feature>
<dbReference type="Pfam" id="PF01116">
    <property type="entry name" value="F_bP_aldolase"/>
    <property type="match status" value="1"/>
</dbReference>
<comment type="cofactor">
    <cofactor evidence="3">
        <name>Zn(2+)</name>
        <dbReference type="ChEBI" id="CHEBI:29105"/>
    </cofactor>
    <text evidence="3">Binds 2 Zn(2+) ions per subunit. One is catalytic and the other provides a structural contribution.</text>
</comment>
<dbReference type="GO" id="GO:0005975">
    <property type="term" value="P:carbohydrate metabolic process"/>
    <property type="evidence" value="ECO:0007669"/>
    <property type="project" value="InterPro"/>
</dbReference>
<dbReference type="EMBL" id="PFMS01000028">
    <property type="protein sequence ID" value="PIZ17002.1"/>
    <property type="molecule type" value="Genomic_DNA"/>
</dbReference>
<evidence type="ECO:0000313" key="4">
    <source>
        <dbReference type="EMBL" id="PIZ17002.1"/>
    </source>
</evidence>
<comment type="caution">
    <text evidence="4">The sequence shown here is derived from an EMBL/GenBank/DDBJ whole genome shotgun (WGS) entry which is preliminary data.</text>
</comment>
<dbReference type="Proteomes" id="UP000234145">
    <property type="component" value="Unassembled WGS sequence"/>
</dbReference>
<dbReference type="PANTHER" id="PTHR30304:SF0">
    <property type="entry name" value="D-TAGATOSE-1,6-BISPHOSPHATE ALDOLASE SUBUNIT GATY-RELATED"/>
    <property type="match status" value="1"/>
</dbReference>
<dbReference type="GO" id="GO:0016832">
    <property type="term" value="F:aldehyde-lyase activity"/>
    <property type="evidence" value="ECO:0007669"/>
    <property type="project" value="InterPro"/>
</dbReference>
<name>A0A2H9PCL0_9BACT</name>
<organism evidence="4 5">
    <name type="scientific">Candidatus Desantisbacteria bacterium CG_4_10_14_0_8_um_filter_39_17</name>
    <dbReference type="NCBI Taxonomy" id="1974542"/>
    <lineage>
        <taxon>Bacteria</taxon>
        <taxon>Candidatus Desantisiibacteriota</taxon>
    </lineage>
</organism>
<feature type="binding site" evidence="2">
    <location>
        <begin position="274"/>
        <end position="277"/>
    </location>
    <ligand>
        <name>dihydroxyacetone phosphate</name>
        <dbReference type="ChEBI" id="CHEBI:57642"/>
    </ligand>
</feature>
<dbReference type="AlphaFoldDB" id="A0A2H9PCL0"/>
<dbReference type="GO" id="GO:0008270">
    <property type="term" value="F:zinc ion binding"/>
    <property type="evidence" value="ECO:0007669"/>
    <property type="project" value="InterPro"/>
</dbReference>
<gene>
    <name evidence="4" type="primary">kbaY</name>
    <name evidence="4" type="synonym">agaY</name>
    <name evidence="4" type="ORF">COY51_01375</name>
</gene>
<proteinExistence type="predicted"/>
<reference evidence="5" key="1">
    <citation type="submission" date="2017-09" db="EMBL/GenBank/DDBJ databases">
        <title>Depth-based differentiation of microbial function through sediment-hosted aquifers and enrichment of novel symbionts in the deep terrestrial subsurface.</title>
        <authorList>
            <person name="Probst A.J."/>
            <person name="Ladd B."/>
            <person name="Jarett J.K."/>
            <person name="Geller-Mcgrath D.E."/>
            <person name="Sieber C.M.K."/>
            <person name="Emerson J.B."/>
            <person name="Anantharaman K."/>
            <person name="Thomas B.C."/>
            <person name="Malmstrom R."/>
            <person name="Stieglmeier M."/>
            <person name="Klingl A."/>
            <person name="Woyke T."/>
            <person name="Ryan C.M."/>
            <person name="Banfield J.F."/>
        </authorList>
    </citation>
    <scope>NUCLEOTIDE SEQUENCE [LARGE SCALE GENOMIC DNA]</scope>
</reference>
<evidence type="ECO:0000313" key="5">
    <source>
        <dbReference type="Proteomes" id="UP000234145"/>
    </source>
</evidence>
<evidence type="ECO:0000256" key="2">
    <source>
        <dbReference type="PIRSR" id="PIRSR001359-2"/>
    </source>
</evidence>
<feature type="binding site" evidence="3">
    <location>
        <position position="165"/>
    </location>
    <ligand>
        <name>Zn(2+)</name>
        <dbReference type="ChEBI" id="CHEBI:29105"/>
        <label>2</label>
    </ligand>
</feature>
<feature type="binding site" evidence="2">
    <location>
        <begin position="253"/>
        <end position="255"/>
    </location>
    <ligand>
        <name>dihydroxyacetone phosphate</name>
        <dbReference type="ChEBI" id="CHEBI:57642"/>
    </ligand>
</feature>
<feature type="binding site" evidence="3">
    <location>
        <position position="104"/>
    </location>
    <ligand>
        <name>Zn(2+)</name>
        <dbReference type="ChEBI" id="CHEBI:29105"/>
        <label>1</label>
        <note>catalytic</note>
    </ligand>
</feature>